<dbReference type="SUPFAM" id="SSF81296">
    <property type="entry name" value="E set domains"/>
    <property type="match status" value="1"/>
</dbReference>
<keyword evidence="3" id="KW-0479">Metal-binding</keyword>
<dbReference type="OrthoDB" id="10051395at2759"/>
<protein>
    <recommendedName>
        <fullName evidence="9">Oxidoreductase molybdopterin-binding domain-containing protein</fullName>
    </recommendedName>
</protein>
<evidence type="ECO:0000259" key="6">
    <source>
        <dbReference type="Pfam" id="PF03404"/>
    </source>
</evidence>
<proteinExistence type="predicted"/>
<dbReference type="Proteomes" id="UP000283269">
    <property type="component" value="Unassembled WGS sequence"/>
</dbReference>
<dbReference type="InterPro" id="IPR036374">
    <property type="entry name" value="OxRdtase_Mopterin-bd_sf"/>
</dbReference>
<keyword evidence="4" id="KW-0560">Oxidoreductase</keyword>
<dbReference type="InterPro" id="IPR013726">
    <property type="entry name" value="Mitofissin"/>
</dbReference>
<dbReference type="PANTHER" id="PTHR19372:SF7">
    <property type="entry name" value="SULFITE OXIDASE, MITOCHONDRIAL"/>
    <property type="match status" value="1"/>
</dbReference>
<dbReference type="InParanoid" id="A0A409XJT2"/>
<dbReference type="GO" id="GO:0020037">
    <property type="term" value="F:heme binding"/>
    <property type="evidence" value="ECO:0007669"/>
    <property type="project" value="TreeGrafter"/>
</dbReference>
<name>A0A409XJT2_PSICY</name>
<feature type="domain" description="Moybdenum cofactor oxidoreductase dimerisation" evidence="6">
    <location>
        <begin position="226"/>
        <end position="292"/>
    </location>
</feature>
<organism evidence="7 8">
    <name type="scientific">Psilocybe cyanescens</name>
    <dbReference type="NCBI Taxonomy" id="93625"/>
    <lineage>
        <taxon>Eukaryota</taxon>
        <taxon>Fungi</taxon>
        <taxon>Dikarya</taxon>
        <taxon>Basidiomycota</taxon>
        <taxon>Agaricomycotina</taxon>
        <taxon>Agaricomycetes</taxon>
        <taxon>Agaricomycetidae</taxon>
        <taxon>Agaricales</taxon>
        <taxon>Agaricineae</taxon>
        <taxon>Strophariaceae</taxon>
        <taxon>Psilocybe</taxon>
    </lineage>
</organism>
<keyword evidence="8" id="KW-1185">Reference proteome</keyword>
<dbReference type="GO" id="GO:0005739">
    <property type="term" value="C:mitochondrion"/>
    <property type="evidence" value="ECO:0007669"/>
    <property type="project" value="TreeGrafter"/>
</dbReference>
<gene>
    <name evidence="7" type="ORF">CVT25_013935</name>
</gene>
<evidence type="ECO:0008006" key="9">
    <source>
        <dbReference type="Google" id="ProtNLM"/>
    </source>
</evidence>
<dbReference type="GO" id="GO:0006790">
    <property type="term" value="P:sulfur compound metabolic process"/>
    <property type="evidence" value="ECO:0007669"/>
    <property type="project" value="TreeGrafter"/>
</dbReference>
<dbReference type="PANTHER" id="PTHR19372">
    <property type="entry name" value="SULFITE REDUCTASE"/>
    <property type="match status" value="1"/>
</dbReference>
<dbReference type="EMBL" id="NHYD01001492">
    <property type="protein sequence ID" value="PPQ91010.1"/>
    <property type="molecule type" value="Genomic_DNA"/>
</dbReference>
<accession>A0A409XJT2</accession>
<dbReference type="STRING" id="93625.A0A409XJT2"/>
<reference evidence="7 8" key="1">
    <citation type="journal article" date="2018" name="Evol. Lett.">
        <title>Horizontal gene cluster transfer increased hallucinogenic mushroom diversity.</title>
        <authorList>
            <person name="Reynolds H.T."/>
            <person name="Vijayakumar V."/>
            <person name="Gluck-Thaler E."/>
            <person name="Korotkin H.B."/>
            <person name="Matheny P.B."/>
            <person name="Slot J.C."/>
        </authorList>
    </citation>
    <scope>NUCLEOTIDE SEQUENCE [LARGE SCALE GENOMIC DNA]</scope>
    <source>
        <strain evidence="7 8">2631</strain>
    </source>
</reference>
<dbReference type="Pfam" id="PF03404">
    <property type="entry name" value="Mo-co_dimer"/>
    <property type="match status" value="1"/>
</dbReference>
<evidence type="ECO:0000256" key="1">
    <source>
        <dbReference type="ARBA" id="ARBA00001924"/>
    </source>
</evidence>
<dbReference type="PRINTS" id="PR00407">
    <property type="entry name" value="EUMOPTERIN"/>
</dbReference>
<dbReference type="GO" id="GO:0008482">
    <property type="term" value="F:sulfite oxidase activity"/>
    <property type="evidence" value="ECO:0007669"/>
    <property type="project" value="TreeGrafter"/>
</dbReference>
<dbReference type="Pfam" id="PF00174">
    <property type="entry name" value="Oxidored_molyb"/>
    <property type="match status" value="1"/>
</dbReference>
<evidence type="ECO:0000259" key="5">
    <source>
        <dbReference type="Pfam" id="PF00174"/>
    </source>
</evidence>
<dbReference type="GO" id="GO:0030151">
    <property type="term" value="F:molybdenum ion binding"/>
    <property type="evidence" value="ECO:0007669"/>
    <property type="project" value="InterPro"/>
</dbReference>
<evidence type="ECO:0000256" key="3">
    <source>
        <dbReference type="ARBA" id="ARBA00022723"/>
    </source>
</evidence>
<evidence type="ECO:0000313" key="8">
    <source>
        <dbReference type="Proteomes" id="UP000283269"/>
    </source>
</evidence>
<dbReference type="AlphaFoldDB" id="A0A409XJT2"/>
<keyword evidence="2" id="KW-0500">Molybdenum</keyword>
<feature type="domain" description="Oxidoreductase molybdopterin-binding" evidence="5">
    <location>
        <begin position="46"/>
        <end position="207"/>
    </location>
</feature>
<evidence type="ECO:0000256" key="4">
    <source>
        <dbReference type="ARBA" id="ARBA00023002"/>
    </source>
</evidence>
<dbReference type="SUPFAM" id="SSF56524">
    <property type="entry name" value="Oxidoreductase molybdopterin-binding domain"/>
    <property type="match status" value="1"/>
</dbReference>
<dbReference type="Gene3D" id="3.90.420.10">
    <property type="entry name" value="Oxidoreductase, molybdopterin-binding domain"/>
    <property type="match status" value="1"/>
</dbReference>
<dbReference type="InterPro" id="IPR014756">
    <property type="entry name" value="Ig_E-set"/>
</dbReference>
<evidence type="ECO:0000313" key="7">
    <source>
        <dbReference type="EMBL" id="PPQ91010.1"/>
    </source>
</evidence>
<comment type="caution">
    <text evidence="7">The sequence shown here is derived from an EMBL/GenBank/DDBJ whole genome shotgun (WGS) entry which is preliminary data.</text>
</comment>
<dbReference type="InterPro" id="IPR000572">
    <property type="entry name" value="OxRdtase_Mopterin-bd_dom"/>
</dbReference>
<dbReference type="InterPro" id="IPR008335">
    <property type="entry name" value="Mopterin_OxRdtase_euk"/>
</dbReference>
<sequence>MDYSAEPIHSALLNVQQSQPFNAEPPASALVEFSITPEDLVYCRNHGPVREFDDSAYSIVIKGGDKGKVQFSLTELKAFPKTRIVAALQASIRRKEMGAIRPVHGVPWADGVIANCRWGGVLLSELLKLVGLNMQENLHICFESHSTLCQDDTFYGASIPLAKAMENGSVILAYEMNDEPLSADHGGPLRVVVPGYLGARWVKWVQSKETAKPLWDQYPSMTALPLNSVVATVNCEEDDELFVKGYAIAGATGKVQAIEISVDYGKTWHNARIIYQEGRWSWTLWEAEVTCKVEEGKSKFNFDNTLSPSIYHLSLMLGKLVHYTVDAVLLSTVVAGIRRSSGLSPDASVIPDPTVRSVAEKFLGVGETVFDVIQATAVNSSYFKKSSSS</sequence>
<comment type="cofactor">
    <cofactor evidence="1">
        <name>Mo-molybdopterin</name>
        <dbReference type="ChEBI" id="CHEBI:71302"/>
    </cofactor>
</comment>
<dbReference type="InterPro" id="IPR005066">
    <property type="entry name" value="MoCF_OxRdtse_dimer"/>
</dbReference>
<dbReference type="Gene3D" id="2.60.40.650">
    <property type="match status" value="1"/>
</dbReference>
<dbReference type="Pfam" id="PF08520">
    <property type="entry name" value="Mitofissin"/>
    <property type="match status" value="1"/>
</dbReference>
<dbReference type="GO" id="GO:0043546">
    <property type="term" value="F:molybdopterin cofactor binding"/>
    <property type="evidence" value="ECO:0007669"/>
    <property type="project" value="TreeGrafter"/>
</dbReference>
<evidence type="ECO:0000256" key="2">
    <source>
        <dbReference type="ARBA" id="ARBA00022505"/>
    </source>
</evidence>